<feature type="region of interest" description="Disordered" evidence="1">
    <location>
        <begin position="555"/>
        <end position="582"/>
    </location>
</feature>
<feature type="compositionally biased region" description="Acidic residues" evidence="1">
    <location>
        <begin position="434"/>
        <end position="456"/>
    </location>
</feature>
<feature type="compositionally biased region" description="Basic and acidic residues" evidence="1">
    <location>
        <begin position="981"/>
        <end position="992"/>
    </location>
</feature>
<evidence type="ECO:0000313" key="3">
    <source>
        <dbReference type="Proteomes" id="UP000076881"/>
    </source>
</evidence>
<comment type="caution">
    <text evidence="2">The sequence shown here is derived from an EMBL/GenBank/DDBJ whole genome shotgun (WGS) entry which is preliminary data.</text>
</comment>
<gene>
    <name evidence="2" type="ORF">LEL_05422</name>
</gene>
<feature type="compositionally biased region" description="Polar residues" evidence="1">
    <location>
        <begin position="242"/>
        <end position="273"/>
    </location>
</feature>
<feature type="region of interest" description="Disordered" evidence="1">
    <location>
        <begin position="369"/>
        <end position="513"/>
    </location>
</feature>
<feature type="region of interest" description="Disordered" evidence="1">
    <location>
        <begin position="69"/>
        <end position="106"/>
    </location>
</feature>
<dbReference type="EMBL" id="AZHF01000003">
    <property type="protein sequence ID" value="OAA78599.1"/>
    <property type="molecule type" value="Genomic_DNA"/>
</dbReference>
<feature type="compositionally biased region" description="Polar residues" evidence="1">
    <location>
        <begin position="82"/>
        <end position="105"/>
    </location>
</feature>
<feature type="compositionally biased region" description="Acidic residues" evidence="1">
    <location>
        <begin position="377"/>
        <end position="386"/>
    </location>
</feature>
<name>A0A168I1D3_CORDF</name>
<feature type="compositionally biased region" description="Basic and acidic residues" evidence="1">
    <location>
        <begin position="199"/>
        <end position="216"/>
    </location>
</feature>
<feature type="region of interest" description="Disordered" evidence="1">
    <location>
        <begin position="168"/>
        <end position="319"/>
    </location>
</feature>
<dbReference type="STRING" id="1081108.A0A168I1D3"/>
<proteinExistence type="predicted"/>
<feature type="region of interest" description="Disordered" evidence="1">
    <location>
        <begin position="966"/>
        <end position="992"/>
    </location>
</feature>
<sequence>MPPGAPRSTRPLVDTIYCEAQCPDEDVYYFGSDDDLYESSRERKRRYELAGQRFLDGSAPRLFSASLRGPFESSRGWKNPWASKTRSTQIAQPPKPQSSCSTTAPTPLKATKRHVKHLPAQMSLDRSECHLPSPQSLKTASLSADAHPFLEDEELQAVQAWRHNIHSTEPDAVQQATPTATDAISPLKRKASHNWLKTVPDKRTRVERAENDASDRSKRRFSAFPDLSLQGGEQPDLVTNARLGSSTRFSPRNSTSQLISPPKQSLGARNTAKSPVPVNSKPSENPSQEQQAAATLSSPVSLRNVKQEKPDTQPSPLKFKVKVHVASDASQWLDTLPPKTTAMHYTASNGVVQKPYRVSDDEGFVFDLAMAPPSDFSESEDDESSQEVEHATEAALEEPQPSVRNEKPGPETDGSSDSDLTELSGSPELSDINESAEESEAVSAEELDEMQDDSSEAPDFAEMKMVDDGTASESMRTDEVQVERPTEAEESLDWEGFSTAEDASEMGKTADASEVDEIPGVAMSHSVLKETTCLLANESHDASGSETCQMPQQDAVEPAAELNAADHVSSPVAEEERVQSSPCVTEASTHLVAEPAVPPSPKVKQESSEFSFRAMFRNLVPTKSWAQLTHLTSSPPQATMQELIAPATTEEHVLPSVEDVEYENISGDESDGTPMMVELGSETGEQSATLHTGGDPAKEGDEACQHSLPEPGSALASEKPATPQHQPVAEDSFSITALEQNQSKLSDEPTAENETADPMAVAGVPQEPHTPSGRETTPAPCTATDEMPPAVETPVTPVTAKTPSPVSKATDSEPRFAFKSFAAFTTPSPERLRVRKRRTLTGSSLRHARLKSILSSDHADSTRRRSNRVSWLLPGEQDAEGSHSEGKAGARHGAPSSPPPRTPLAELPTAANEKFAKHFSSVVKRTDGLRHRFHVAANTDRGVGSLALNSSSQTSSIVARSKNTVGDAMEGTPSTAAAASHDVENQGSRPREATLSVEPMDMVEDMVREMGDFWQAWDVDAELSAAKKAQVEAGVSSSQSRNAWR</sequence>
<evidence type="ECO:0000256" key="1">
    <source>
        <dbReference type="SAM" id="MobiDB-lite"/>
    </source>
</evidence>
<feature type="region of interest" description="Disordered" evidence="1">
    <location>
        <begin position="662"/>
        <end position="906"/>
    </location>
</feature>
<reference evidence="2 3" key="1">
    <citation type="journal article" date="2016" name="Genome Biol. Evol.">
        <title>Divergent and convergent evolution of fungal pathogenicity.</title>
        <authorList>
            <person name="Shang Y."/>
            <person name="Xiao G."/>
            <person name="Zheng P."/>
            <person name="Cen K."/>
            <person name="Zhan S."/>
            <person name="Wang C."/>
        </authorList>
    </citation>
    <scope>NUCLEOTIDE SEQUENCE [LARGE SCALE GENOMIC DNA]</scope>
    <source>
        <strain evidence="2 3">RCEF 1005</strain>
    </source>
</reference>
<dbReference type="OrthoDB" id="5419922at2759"/>
<keyword evidence="3" id="KW-1185">Reference proteome</keyword>
<dbReference type="Proteomes" id="UP000076881">
    <property type="component" value="Unassembled WGS sequence"/>
</dbReference>
<feature type="compositionally biased region" description="Polar residues" evidence="1">
    <location>
        <begin position="280"/>
        <end position="301"/>
    </location>
</feature>
<feature type="compositionally biased region" description="Acidic residues" evidence="1">
    <location>
        <begin position="662"/>
        <end position="671"/>
    </location>
</feature>
<organism evidence="2 3">
    <name type="scientific">Akanthomyces lecanii RCEF 1005</name>
    <dbReference type="NCBI Taxonomy" id="1081108"/>
    <lineage>
        <taxon>Eukaryota</taxon>
        <taxon>Fungi</taxon>
        <taxon>Dikarya</taxon>
        <taxon>Ascomycota</taxon>
        <taxon>Pezizomycotina</taxon>
        <taxon>Sordariomycetes</taxon>
        <taxon>Hypocreomycetidae</taxon>
        <taxon>Hypocreales</taxon>
        <taxon>Cordycipitaceae</taxon>
        <taxon>Akanthomyces</taxon>
        <taxon>Cordyceps confragosa</taxon>
    </lineage>
</organism>
<dbReference type="AlphaFoldDB" id="A0A168I1D3"/>
<feature type="compositionally biased region" description="Basic and acidic residues" evidence="1">
    <location>
        <begin position="475"/>
        <end position="487"/>
    </location>
</feature>
<evidence type="ECO:0008006" key="4">
    <source>
        <dbReference type="Google" id="ProtNLM"/>
    </source>
</evidence>
<accession>A0A168I1D3</accession>
<evidence type="ECO:0000313" key="2">
    <source>
        <dbReference type="EMBL" id="OAA78599.1"/>
    </source>
</evidence>
<protein>
    <recommendedName>
        <fullName evidence="4">Protamine P1</fullName>
    </recommendedName>
</protein>
<feature type="compositionally biased region" description="Polar residues" evidence="1">
    <location>
        <begin position="733"/>
        <end position="744"/>
    </location>
</feature>
<feature type="compositionally biased region" description="Low complexity" evidence="1">
    <location>
        <begin position="788"/>
        <end position="807"/>
    </location>
</feature>